<evidence type="ECO:0000313" key="2">
    <source>
        <dbReference type="EMBL" id="CAK0838617.1"/>
    </source>
</evidence>
<protein>
    <submittedName>
        <fullName evidence="2">Uncharacterized protein</fullName>
    </submittedName>
</protein>
<reference evidence="2" key="1">
    <citation type="submission" date="2023-10" db="EMBL/GenBank/DDBJ databases">
        <authorList>
            <person name="Chen Y."/>
            <person name="Shah S."/>
            <person name="Dougan E. K."/>
            <person name="Thang M."/>
            <person name="Chan C."/>
        </authorList>
    </citation>
    <scope>NUCLEOTIDE SEQUENCE [LARGE SCALE GENOMIC DNA]</scope>
</reference>
<feature type="region of interest" description="Disordered" evidence="1">
    <location>
        <begin position="1"/>
        <end position="96"/>
    </location>
</feature>
<evidence type="ECO:0000256" key="1">
    <source>
        <dbReference type="SAM" id="MobiDB-lite"/>
    </source>
</evidence>
<comment type="caution">
    <text evidence="2">The sequence shown here is derived from an EMBL/GenBank/DDBJ whole genome shotgun (WGS) entry which is preliminary data.</text>
</comment>
<gene>
    <name evidence="2" type="ORF">PCOR1329_LOCUS34525</name>
</gene>
<keyword evidence="3" id="KW-1185">Reference proteome</keyword>
<proteinExistence type="predicted"/>
<name>A0ABN9T1I3_9DINO</name>
<sequence>MCGARRNGCGGETDVVCGRAPAKAASGRDDPACRPPAAQEQKEAGAAEEDEEGGQRQGGGGGRGKSELDLRWCTPGGGPVGPAETPGGSGKEARGCPQDVCQRQQVPGATEALPGAACVCGVGAAPDEGLARAARHTVELSGVGTHWTSPRPEGNREDGCNLWARSR</sequence>
<evidence type="ECO:0000313" key="3">
    <source>
        <dbReference type="Proteomes" id="UP001189429"/>
    </source>
</evidence>
<organism evidence="2 3">
    <name type="scientific">Prorocentrum cordatum</name>
    <dbReference type="NCBI Taxonomy" id="2364126"/>
    <lineage>
        <taxon>Eukaryota</taxon>
        <taxon>Sar</taxon>
        <taxon>Alveolata</taxon>
        <taxon>Dinophyceae</taxon>
        <taxon>Prorocentrales</taxon>
        <taxon>Prorocentraceae</taxon>
        <taxon>Prorocentrum</taxon>
    </lineage>
</organism>
<accession>A0ABN9T1I3</accession>
<dbReference type="EMBL" id="CAUYUJ010014236">
    <property type="protein sequence ID" value="CAK0838617.1"/>
    <property type="molecule type" value="Genomic_DNA"/>
</dbReference>
<dbReference type="Proteomes" id="UP001189429">
    <property type="component" value="Unassembled WGS sequence"/>
</dbReference>